<dbReference type="PANTHER" id="PTHR46577:SF1">
    <property type="entry name" value="HTH-TYPE TRANSCRIPTIONAL REGULATORY PROTEIN GABR"/>
    <property type="match status" value="1"/>
</dbReference>
<dbReference type="SUPFAM" id="SSF53383">
    <property type="entry name" value="PLP-dependent transferases"/>
    <property type="match status" value="1"/>
</dbReference>
<proteinExistence type="inferred from homology"/>
<dbReference type="Gene3D" id="1.10.10.10">
    <property type="entry name" value="Winged helix-like DNA-binding domain superfamily/Winged helix DNA-binding domain"/>
    <property type="match status" value="1"/>
</dbReference>
<dbReference type="CDD" id="cd00609">
    <property type="entry name" value="AAT_like"/>
    <property type="match status" value="1"/>
</dbReference>
<dbReference type="Pfam" id="PF00392">
    <property type="entry name" value="GntR"/>
    <property type="match status" value="1"/>
</dbReference>
<dbReference type="PANTHER" id="PTHR46577">
    <property type="entry name" value="HTH-TYPE TRANSCRIPTIONAL REGULATORY PROTEIN GABR"/>
    <property type="match status" value="1"/>
</dbReference>
<keyword evidence="5" id="KW-0804">Transcription</keyword>
<dbReference type="InterPro" id="IPR051446">
    <property type="entry name" value="HTH_trans_reg/aminotransferase"/>
</dbReference>
<evidence type="ECO:0000313" key="7">
    <source>
        <dbReference type="EMBL" id="SNT12362.1"/>
    </source>
</evidence>
<sequence length="447" mass="48208">MSAEELAELLGEWRVADGTLSIGLATALAHLVESQQLPSGTRLPAQRSLAEALDIARGTVTTAYEILVGRGYINAEVGRGSTVASGNRRSLRPSEPQTLLAAAVDLSTQSLPASSEIGAALGHLTQSALRPYLETDGHFPFGIPVLRSAIARHLSATGIPTTPDQILVTAGAQQALWLATFALTEPGDGVLVDDPTYRGALAVLDGIRHHLRVVGYPASDPNFAAMPMASLLYCQSSVHSPTGRIPTADALHRLASYAEQRGHVVVDDRSAAELVYDPKHQNTGLHGLVDPSRLLTIGTASKLFWGGLRVGWVRSDPQMINRLTDVKQAIDITTSVVDQFLAVEVLQNAEQAAAERRQLLLEQLDNTIEVVKEVRPEWVWERPSGGSGLWVDIGSDAIEFAMKAQTRGIRVADGPSFSVDHGFETHVRLPVWRGPELLRRALDLVDR</sequence>
<keyword evidence="2" id="KW-0663">Pyridoxal phosphate</keyword>
<feature type="domain" description="HTH gntR-type" evidence="6">
    <location>
        <begin position="18"/>
        <end position="86"/>
    </location>
</feature>
<dbReference type="SUPFAM" id="SSF46785">
    <property type="entry name" value="Winged helix' DNA-binding domain"/>
    <property type="match status" value="1"/>
</dbReference>
<dbReference type="InterPro" id="IPR036390">
    <property type="entry name" value="WH_DNA-bd_sf"/>
</dbReference>
<dbReference type="RefSeq" id="WP_176444334.1">
    <property type="nucleotide sequence ID" value="NZ_FZOW01000009.1"/>
</dbReference>
<dbReference type="AlphaFoldDB" id="A0A239K3W1"/>
<dbReference type="GO" id="GO:0003700">
    <property type="term" value="F:DNA-binding transcription factor activity"/>
    <property type="evidence" value="ECO:0007669"/>
    <property type="project" value="InterPro"/>
</dbReference>
<evidence type="ECO:0000256" key="3">
    <source>
        <dbReference type="ARBA" id="ARBA00023015"/>
    </source>
</evidence>
<evidence type="ECO:0000256" key="5">
    <source>
        <dbReference type="ARBA" id="ARBA00023163"/>
    </source>
</evidence>
<dbReference type="Gene3D" id="3.40.640.10">
    <property type="entry name" value="Type I PLP-dependent aspartate aminotransferase-like (Major domain)"/>
    <property type="match status" value="1"/>
</dbReference>
<evidence type="ECO:0000256" key="1">
    <source>
        <dbReference type="ARBA" id="ARBA00005384"/>
    </source>
</evidence>
<comment type="similarity">
    <text evidence="1">In the C-terminal section; belongs to the class-I pyridoxal-phosphate-dependent aminotransferase family.</text>
</comment>
<keyword evidence="8" id="KW-1185">Reference proteome</keyword>
<evidence type="ECO:0000256" key="2">
    <source>
        <dbReference type="ARBA" id="ARBA00022898"/>
    </source>
</evidence>
<dbReference type="GO" id="GO:0030170">
    <property type="term" value="F:pyridoxal phosphate binding"/>
    <property type="evidence" value="ECO:0007669"/>
    <property type="project" value="InterPro"/>
</dbReference>
<dbReference type="GO" id="GO:0008483">
    <property type="term" value="F:transaminase activity"/>
    <property type="evidence" value="ECO:0007669"/>
    <property type="project" value="UniProtKB-KW"/>
</dbReference>
<dbReference type="EMBL" id="FZOW01000009">
    <property type="protein sequence ID" value="SNT12362.1"/>
    <property type="molecule type" value="Genomic_DNA"/>
</dbReference>
<evidence type="ECO:0000259" key="6">
    <source>
        <dbReference type="PROSITE" id="PS50949"/>
    </source>
</evidence>
<dbReference type="InterPro" id="IPR015421">
    <property type="entry name" value="PyrdxlP-dep_Trfase_major"/>
</dbReference>
<gene>
    <name evidence="7" type="ORF">SAMN05421642_109217</name>
</gene>
<dbReference type="SMART" id="SM00345">
    <property type="entry name" value="HTH_GNTR"/>
    <property type="match status" value="1"/>
</dbReference>
<evidence type="ECO:0000256" key="4">
    <source>
        <dbReference type="ARBA" id="ARBA00023125"/>
    </source>
</evidence>
<dbReference type="InterPro" id="IPR000524">
    <property type="entry name" value="Tscrpt_reg_HTH_GntR"/>
</dbReference>
<keyword evidence="3" id="KW-0805">Transcription regulation</keyword>
<evidence type="ECO:0000313" key="8">
    <source>
        <dbReference type="Proteomes" id="UP000198327"/>
    </source>
</evidence>
<dbReference type="InterPro" id="IPR015424">
    <property type="entry name" value="PyrdxlP-dep_Trfase"/>
</dbReference>
<dbReference type="Proteomes" id="UP000198327">
    <property type="component" value="Unassembled WGS sequence"/>
</dbReference>
<protein>
    <submittedName>
        <fullName evidence="7">DNA-binding transcriptional regulator, MocR family, contains an aminotransferase domain</fullName>
    </submittedName>
</protein>
<dbReference type="Pfam" id="PF00155">
    <property type="entry name" value="Aminotran_1_2"/>
    <property type="match status" value="1"/>
</dbReference>
<dbReference type="GO" id="GO:0003677">
    <property type="term" value="F:DNA binding"/>
    <property type="evidence" value="ECO:0007669"/>
    <property type="project" value="UniProtKB-KW"/>
</dbReference>
<dbReference type="PROSITE" id="PS50949">
    <property type="entry name" value="HTH_GNTR"/>
    <property type="match status" value="1"/>
</dbReference>
<accession>A0A239K3W1</accession>
<keyword evidence="7" id="KW-0032">Aminotransferase</keyword>
<dbReference type="InterPro" id="IPR004839">
    <property type="entry name" value="Aminotransferase_I/II_large"/>
</dbReference>
<keyword evidence="7" id="KW-0808">Transferase</keyword>
<keyword evidence="4 7" id="KW-0238">DNA-binding</keyword>
<organism evidence="7 8">
    <name type="scientific">Rhodococcoides kyotonense</name>
    <dbReference type="NCBI Taxonomy" id="398843"/>
    <lineage>
        <taxon>Bacteria</taxon>
        <taxon>Bacillati</taxon>
        <taxon>Actinomycetota</taxon>
        <taxon>Actinomycetes</taxon>
        <taxon>Mycobacteriales</taxon>
        <taxon>Nocardiaceae</taxon>
        <taxon>Rhodococcoides</taxon>
    </lineage>
</organism>
<dbReference type="InterPro" id="IPR036388">
    <property type="entry name" value="WH-like_DNA-bd_sf"/>
</dbReference>
<dbReference type="CDD" id="cd07377">
    <property type="entry name" value="WHTH_GntR"/>
    <property type="match status" value="1"/>
</dbReference>
<reference evidence="8" key="1">
    <citation type="submission" date="2017-06" db="EMBL/GenBank/DDBJ databases">
        <authorList>
            <person name="Varghese N."/>
            <person name="Submissions S."/>
        </authorList>
    </citation>
    <scope>NUCLEOTIDE SEQUENCE [LARGE SCALE GENOMIC DNA]</scope>
    <source>
        <strain evidence="8">JCM 23211</strain>
    </source>
</reference>
<name>A0A239K3W1_9NOCA</name>